<evidence type="ECO:0000313" key="3">
    <source>
        <dbReference type="Proteomes" id="UP001597394"/>
    </source>
</evidence>
<dbReference type="Proteomes" id="UP001597394">
    <property type="component" value="Unassembled WGS sequence"/>
</dbReference>
<evidence type="ECO:0000313" key="2">
    <source>
        <dbReference type="EMBL" id="MFD2544820.1"/>
    </source>
</evidence>
<gene>
    <name evidence="2" type="ORF">ACFSO8_05020</name>
</gene>
<accession>A0ABW5KA57</accession>
<comment type="caution">
    <text evidence="2">The sequence shown here is derived from an EMBL/GenBank/DDBJ whole genome shotgun (WGS) entry which is preliminary data.</text>
</comment>
<protein>
    <submittedName>
        <fullName evidence="2">Uncharacterized protein</fullName>
    </submittedName>
</protein>
<reference evidence="3" key="1">
    <citation type="journal article" date="2019" name="Int. J. Syst. Evol. Microbiol.">
        <title>The Global Catalogue of Microorganisms (GCM) 10K type strain sequencing project: providing services to taxonomists for standard genome sequencing and annotation.</title>
        <authorList>
            <consortium name="The Broad Institute Genomics Platform"/>
            <consortium name="The Broad Institute Genome Sequencing Center for Infectious Disease"/>
            <person name="Wu L."/>
            <person name="Ma J."/>
        </authorList>
    </citation>
    <scope>NUCLEOTIDE SEQUENCE [LARGE SCALE GENOMIC DNA]</scope>
    <source>
        <strain evidence="3">KCTC 52204</strain>
    </source>
</reference>
<feature type="signal peptide" evidence="1">
    <location>
        <begin position="1"/>
        <end position="19"/>
    </location>
</feature>
<proteinExistence type="predicted"/>
<keyword evidence="3" id="KW-1185">Reference proteome</keyword>
<feature type="chain" id="PRO_5045064922" evidence="1">
    <location>
        <begin position="20"/>
        <end position="79"/>
    </location>
</feature>
<organism evidence="2 3">
    <name type="scientific">Kaistella montana</name>
    <dbReference type="NCBI Taxonomy" id="1849733"/>
    <lineage>
        <taxon>Bacteria</taxon>
        <taxon>Pseudomonadati</taxon>
        <taxon>Bacteroidota</taxon>
        <taxon>Flavobacteriia</taxon>
        <taxon>Flavobacteriales</taxon>
        <taxon>Weeksellaceae</taxon>
        <taxon>Chryseobacterium group</taxon>
        <taxon>Kaistella</taxon>
    </lineage>
</organism>
<sequence>MIKKLFLLMLIGTLSFAKAQEVAASILSIANPVEVDGTEFFLNQSKQRSKTLFQEQYIPRDESIENFDQLKVIEASSGK</sequence>
<evidence type="ECO:0000256" key="1">
    <source>
        <dbReference type="SAM" id="SignalP"/>
    </source>
</evidence>
<dbReference type="EMBL" id="JBHULG010000001">
    <property type="protein sequence ID" value="MFD2544820.1"/>
    <property type="molecule type" value="Genomic_DNA"/>
</dbReference>
<keyword evidence="1" id="KW-0732">Signal</keyword>
<dbReference type="RefSeq" id="WP_255928224.1">
    <property type="nucleotide sequence ID" value="NZ_JANFQP010000001.1"/>
</dbReference>
<name>A0ABW5KA57_9FLAO</name>